<sequence>MKEQSTDRLSIRINSEVKQQASEILEELGLDLSSAVNVFLRQVIHDNGLPFQPNLETKQMVAVDSLLDMIAEAKAEGGNHTLDEIKKRYLK</sequence>
<dbReference type="RefSeq" id="WP_003610603.1">
    <property type="nucleotide sequence ID" value="NZ_ALXH01000064.1"/>
</dbReference>
<dbReference type="EMBL" id="JAAOCP010000008">
    <property type="protein sequence ID" value="MBJ7639285.1"/>
    <property type="molecule type" value="Genomic_DNA"/>
</dbReference>
<comment type="similarity">
    <text evidence="1">Belongs to the RelB/DinJ antitoxin family.</text>
</comment>
<accession>A0A1K0FW96</accession>
<dbReference type="Gene3D" id="1.10.1220.10">
    <property type="entry name" value="Met repressor-like"/>
    <property type="match status" value="1"/>
</dbReference>
<evidence type="ECO:0000313" key="3">
    <source>
        <dbReference type="EMBL" id="MBJ7632802.1"/>
    </source>
</evidence>
<dbReference type="Pfam" id="PF04221">
    <property type="entry name" value="RelB"/>
    <property type="match status" value="1"/>
</dbReference>
<dbReference type="GO" id="GO:0006351">
    <property type="term" value="P:DNA-templated transcription"/>
    <property type="evidence" value="ECO:0007669"/>
    <property type="project" value="TreeGrafter"/>
</dbReference>
<evidence type="ECO:0000313" key="4">
    <source>
        <dbReference type="EMBL" id="MBJ7639285.1"/>
    </source>
</evidence>
<reference evidence="4" key="1">
    <citation type="submission" date="2020-02" db="EMBL/GenBank/DDBJ databases">
        <authorList>
            <person name="Fontana A."/>
            <person name="Patrone V."/>
            <person name="Morelli L."/>
        </authorList>
    </citation>
    <scope>NUCLEOTIDE SEQUENCE</scope>
    <source>
        <strain evidence="3">CCUG 30943</strain>
        <strain evidence="4">CCUG 43002</strain>
    </source>
</reference>
<organism evidence="4 5">
    <name type="scientific">Weissella confusa</name>
    <name type="common">Lactobacillus confusus</name>
    <dbReference type="NCBI Taxonomy" id="1583"/>
    <lineage>
        <taxon>Bacteria</taxon>
        <taxon>Bacillati</taxon>
        <taxon>Bacillota</taxon>
        <taxon>Bacilli</taxon>
        <taxon>Lactobacillales</taxon>
        <taxon>Lactobacillaceae</taxon>
        <taxon>Weissella</taxon>
    </lineage>
</organism>
<comment type="caution">
    <text evidence="4">The sequence shown here is derived from an EMBL/GenBank/DDBJ whole genome shotgun (WGS) entry which is preliminary data.</text>
</comment>
<dbReference type="PANTHER" id="PTHR38781:SF1">
    <property type="entry name" value="ANTITOXIN DINJ-RELATED"/>
    <property type="match status" value="1"/>
</dbReference>
<dbReference type="PANTHER" id="PTHR38781">
    <property type="entry name" value="ANTITOXIN DINJ-RELATED"/>
    <property type="match status" value="1"/>
</dbReference>
<dbReference type="NCBIfam" id="TIGR02384">
    <property type="entry name" value="RelB_DinJ"/>
    <property type="match status" value="1"/>
</dbReference>
<dbReference type="AlphaFoldDB" id="A0A1K0FW96"/>
<dbReference type="EMBL" id="JAAOCX010000007">
    <property type="protein sequence ID" value="MBJ7632802.1"/>
    <property type="molecule type" value="Genomic_DNA"/>
</dbReference>
<dbReference type="InterPro" id="IPR013321">
    <property type="entry name" value="Arc_rbn_hlx_hlx"/>
</dbReference>
<dbReference type="GO" id="GO:0006355">
    <property type="term" value="P:regulation of DNA-templated transcription"/>
    <property type="evidence" value="ECO:0007669"/>
    <property type="project" value="InterPro"/>
</dbReference>
<gene>
    <name evidence="4" type="ORF">HAU20_07805</name>
    <name evidence="3" type="ORF">HAU43_06860</name>
</gene>
<dbReference type="OrthoDB" id="9809206at2"/>
<proteinExistence type="inferred from homology"/>
<dbReference type="Proteomes" id="UP000808038">
    <property type="component" value="Unassembled WGS sequence"/>
</dbReference>
<keyword evidence="2" id="KW-1277">Toxin-antitoxin system</keyword>
<evidence type="ECO:0000256" key="2">
    <source>
        <dbReference type="ARBA" id="ARBA00022649"/>
    </source>
</evidence>
<name>A0A1K0FW96_WEICO</name>
<protein>
    <submittedName>
        <fullName evidence="4">Type II toxin-antitoxin system RelB/DinJ family antitoxin</fullName>
    </submittedName>
</protein>
<evidence type="ECO:0000256" key="1">
    <source>
        <dbReference type="ARBA" id="ARBA00010562"/>
    </source>
</evidence>
<dbReference type="Proteomes" id="UP000728106">
    <property type="component" value="Unassembled WGS sequence"/>
</dbReference>
<evidence type="ECO:0000313" key="5">
    <source>
        <dbReference type="Proteomes" id="UP000728106"/>
    </source>
</evidence>
<dbReference type="InterPro" id="IPR007337">
    <property type="entry name" value="RelB/DinJ"/>
</dbReference>
<keyword evidence="5" id="KW-1185">Reference proteome</keyword>
<reference evidence="4 5" key="2">
    <citation type="journal article" date="2021" name="Int. J. Food Microbiol.">
        <title>Safety demonstration of a microbial species for use in the food chain: Weissella confusa.</title>
        <authorList>
            <person name="Bourdichon F."/>
            <person name="Patrone V."/>
            <person name="Fontana A."/>
            <person name="Milani G."/>
            <person name="Morelli L."/>
        </authorList>
    </citation>
    <scope>NUCLEOTIDE SEQUENCE [LARGE SCALE GENOMIC DNA]</scope>
    <source>
        <strain evidence="3">CCUG 30943</strain>
        <strain evidence="4 5">CCUG 43002</strain>
    </source>
</reference>